<dbReference type="NCBIfam" id="TIGR00254">
    <property type="entry name" value="GGDEF"/>
    <property type="match status" value="1"/>
</dbReference>
<reference evidence="4 5" key="1">
    <citation type="submission" date="2019-08" db="EMBL/GenBank/DDBJ databases">
        <authorList>
            <person name="Seo Y.L."/>
        </authorList>
    </citation>
    <scope>NUCLEOTIDE SEQUENCE [LARGE SCALE GENOMIC DNA]</scope>
    <source>
        <strain evidence="4 5">MaA-C15</strain>
    </source>
</reference>
<dbReference type="Pfam" id="PF00990">
    <property type="entry name" value="GGDEF"/>
    <property type="match status" value="1"/>
</dbReference>
<reference evidence="4 5" key="2">
    <citation type="submission" date="2019-09" db="EMBL/GenBank/DDBJ databases">
        <title>Mesorhizobium sp. MaA-C15 isolated from Microcystis aeruginosa.</title>
        <authorList>
            <person name="Jeong S.E."/>
            <person name="Jin H.M."/>
            <person name="Jeon C.O."/>
        </authorList>
    </citation>
    <scope>NUCLEOTIDE SEQUENCE [LARGE SCALE GENOMIC DNA]</scope>
    <source>
        <strain evidence="4 5">MaA-C15</strain>
    </source>
</reference>
<protein>
    <submittedName>
        <fullName evidence="4">EAL domain-containing protein</fullName>
    </submittedName>
</protein>
<accession>A0A5D4GXY1</accession>
<dbReference type="OrthoDB" id="9814202at2"/>
<dbReference type="Gene3D" id="3.20.20.450">
    <property type="entry name" value="EAL domain"/>
    <property type="match status" value="1"/>
</dbReference>
<dbReference type="SUPFAM" id="SSF55073">
    <property type="entry name" value="Nucleotide cyclase"/>
    <property type="match status" value="1"/>
</dbReference>
<dbReference type="InterPro" id="IPR035965">
    <property type="entry name" value="PAS-like_dom_sf"/>
</dbReference>
<dbReference type="CDD" id="cd00130">
    <property type="entry name" value="PAS"/>
    <property type="match status" value="2"/>
</dbReference>
<comment type="caution">
    <text evidence="4">The sequence shown here is derived from an EMBL/GenBank/DDBJ whole genome shotgun (WGS) entry which is preliminary data.</text>
</comment>
<dbReference type="InterPro" id="IPR000160">
    <property type="entry name" value="GGDEF_dom"/>
</dbReference>
<dbReference type="SUPFAM" id="SSF55785">
    <property type="entry name" value="PYP-like sensor domain (PAS domain)"/>
    <property type="match status" value="2"/>
</dbReference>
<evidence type="ECO:0000313" key="4">
    <source>
        <dbReference type="EMBL" id="TYR32833.1"/>
    </source>
</evidence>
<dbReference type="RefSeq" id="WP_148914594.1">
    <property type="nucleotide sequence ID" value="NZ_VSZS01000061.1"/>
</dbReference>
<dbReference type="CDD" id="cd01948">
    <property type="entry name" value="EAL"/>
    <property type="match status" value="1"/>
</dbReference>
<dbReference type="PANTHER" id="PTHR44757:SF2">
    <property type="entry name" value="BIOFILM ARCHITECTURE MAINTENANCE PROTEIN MBAA"/>
    <property type="match status" value="1"/>
</dbReference>
<evidence type="ECO:0000313" key="5">
    <source>
        <dbReference type="Proteomes" id="UP000323258"/>
    </source>
</evidence>
<evidence type="ECO:0000259" key="3">
    <source>
        <dbReference type="PROSITE" id="PS50887"/>
    </source>
</evidence>
<dbReference type="Gene3D" id="3.30.450.20">
    <property type="entry name" value="PAS domain"/>
    <property type="match status" value="2"/>
</dbReference>
<dbReference type="SMART" id="SM00267">
    <property type="entry name" value="GGDEF"/>
    <property type="match status" value="1"/>
</dbReference>
<feature type="domain" description="EAL" evidence="2">
    <location>
        <begin position="480"/>
        <end position="734"/>
    </location>
</feature>
<dbReference type="InterPro" id="IPR035919">
    <property type="entry name" value="EAL_sf"/>
</dbReference>
<dbReference type="InterPro" id="IPR052155">
    <property type="entry name" value="Biofilm_reg_signaling"/>
</dbReference>
<dbReference type="InterPro" id="IPR043128">
    <property type="entry name" value="Rev_trsase/Diguanyl_cyclase"/>
</dbReference>
<dbReference type="Pfam" id="PF00563">
    <property type="entry name" value="EAL"/>
    <property type="match status" value="1"/>
</dbReference>
<keyword evidence="5" id="KW-1185">Reference proteome</keyword>
<dbReference type="SMART" id="SM00086">
    <property type="entry name" value="PAC"/>
    <property type="match status" value="2"/>
</dbReference>
<name>A0A5D4GXY1_9HYPH</name>
<feature type="domain" description="GGDEF" evidence="3">
    <location>
        <begin position="333"/>
        <end position="471"/>
    </location>
</feature>
<dbReference type="EMBL" id="VSZS01000061">
    <property type="protein sequence ID" value="TYR32833.1"/>
    <property type="molecule type" value="Genomic_DNA"/>
</dbReference>
<dbReference type="Gene3D" id="3.30.70.270">
    <property type="match status" value="1"/>
</dbReference>
<dbReference type="GO" id="GO:0003824">
    <property type="term" value="F:catalytic activity"/>
    <property type="evidence" value="ECO:0007669"/>
    <property type="project" value="UniProtKB-ARBA"/>
</dbReference>
<dbReference type="InterPro" id="IPR001610">
    <property type="entry name" value="PAC"/>
</dbReference>
<dbReference type="CDD" id="cd01949">
    <property type="entry name" value="GGDEF"/>
    <property type="match status" value="1"/>
</dbReference>
<dbReference type="FunFam" id="3.30.70.270:FF:000001">
    <property type="entry name" value="Diguanylate cyclase domain protein"/>
    <property type="match status" value="1"/>
</dbReference>
<dbReference type="PROSITE" id="PS50112">
    <property type="entry name" value="PAS"/>
    <property type="match status" value="1"/>
</dbReference>
<dbReference type="SMART" id="SM00052">
    <property type="entry name" value="EAL"/>
    <property type="match status" value="1"/>
</dbReference>
<dbReference type="AlphaFoldDB" id="A0A5D4GXY1"/>
<proteinExistence type="predicted"/>
<dbReference type="PANTHER" id="PTHR44757">
    <property type="entry name" value="DIGUANYLATE CYCLASE DGCP"/>
    <property type="match status" value="1"/>
</dbReference>
<dbReference type="InterPro" id="IPR000014">
    <property type="entry name" value="PAS"/>
</dbReference>
<dbReference type="SUPFAM" id="SSF141868">
    <property type="entry name" value="EAL domain-like"/>
    <property type="match status" value="1"/>
</dbReference>
<evidence type="ECO:0000259" key="1">
    <source>
        <dbReference type="PROSITE" id="PS50112"/>
    </source>
</evidence>
<organism evidence="4 5">
    <name type="scientific">Neoaquamicrobium microcysteis</name>
    <dbReference type="NCBI Taxonomy" id="2682781"/>
    <lineage>
        <taxon>Bacteria</taxon>
        <taxon>Pseudomonadati</taxon>
        <taxon>Pseudomonadota</taxon>
        <taxon>Alphaproteobacteria</taxon>
        <taxon>Hyphomicrobiales</taxon>
        <taxon>Phyllobacteriaceae</taxon>
        <taxon>Neoaquamicrobium</taxon>
    </lineage>
</organism>
<dbReference type="NCBIfam" id="TIGR00229">
    <property type="entry name" value="sensory_box"/>
    <property type="match status" value="1"/>
</dbReference>
<dbReference type="Proteomes" id="UP000323258">
    <property type="component" value="Unassembled WGS sequence"/>
</dbReference>
<feature type="domain" description="PAS" evidence="1">
    <location>
        <begin position="46"/>
        <end position="87"/>
    </location>
</feature>
<dbReference type="PROSITE" id="PS50887">
    <property type="entry name" value="GGDEF"/>
    <property type="match status" value="1"/>
</dbReference>
<dbReference type="InterPro" id="IPR029787">
    <property type="entry name" value="Nucleotide_cyclase"/>
</dbReference>
<sequence>MQSFFATLADAGTSSEWLAIANIILSALLVQWMLRNRRLYRNSREEQAHQRDLIENLSEGIYRSSLDGHQLSANKALVRLNGYDSEQQMLGCVSDIGKEWYVEPGRRDEFRAILRRDGFVENFVSEIYRHKTRERIWITESARLVYDKKTGNPVYYEGSVREITEMMDRLKAEELLSKLSSQVPGGLFQFVRSSAGSYSIPYASRGFRTIFGLLDDEELGRPRRFLDMIEEIDRPTFASVLRTSHETMEPLDIEFRAVDSLGKAKWLRLSAKPEAIDGAVMWHGYVNDISVRKKNEMEIEKLAFFDPLTGLPNRRMFMDRMGKAVQRCRERTGCGTLIFIDLDNFKTLNDTHGHDVGDDYLVQVAKRLKNCVRAEDTVARIGGDEFVIILEGVSEDAAHASRVAIMTANKVLSAMRDDFEVGSFSHRSSASLGVVVFDGKDGRPEEILKQADIAMYQAKAAGRNGMALYDHLSMSTESERYRLLNDFKAALSNDTLELYFQPQMDDNGRIVGAEALCRWHHPEHGTLLPERFVPLTEQFGLIREFGNVVLAKGVAELARWQNLNATSRLRLALNINVQSFSCEDFVPNLTALISHHGIDARLLTLELTESVMAKDRKLIARRMNELKQLGVRLSLDDFGSGYSSLAHLKRLPFDELKIDGSFIADIETGESDRALVKSILGTARTLNLTAVAEHVENVRQEAFLRAFGCDFFQGYLYSPALTGDCFVEFVERRQMGDLLGDLPQIRQSA</sequence>
<gene>
    <name evidence="4" type="ORF">FY036_10065</name>
</gene>
<dbReference type="PROSITE" id="PS50883">
    <property type="entry name" value="EAL"/>
    <property type="match status" value="1"/>
</dbReference>
<dbReference type="InterPro" id="IPR001633">
    <property type="entry name" value="EAL_dom"/>
</dbReference>
<evidence type="ECO:0000259" key="2">
    <source>
        <dbReference type="PROSITE" id="PS50883"/>
    </source>
</evidence>